<dbReference type="Proteomes" id="UP000567293">
    <property type="component" value="Unassembled WGS sequence"/>
</dbReference>
<keyword evidence="1" id="KW-0732">Signal</keyword>
<dbReference type="AlphaFoldDB" id="A0A7V8NM50"/>
<proteinExistence type="predicted"/>
<dbReference type="EMBL" id="JACDQQ010000278">
    <property type="protein sequence ID" value="MBA0083889.1"/>
    <property type="molecule type" value="Genomic_DNA"/>
</dbReference>
<evidence type="ECO:0000313" key="3">
    <source>
        <dbReference type="EMBL" id="MBA0083889.1"/>
    </source>
</evidence>
<gene>
    <name evidence="3" type="ORF">HRJ53_02740</name>
</gene>
<evidence type="ECO:0000259" key="2">
    <source>
        <dbReference type="Pfam" id="PF20091"/>
    </source>
</evidence>
<comment type="caution">
    <text evidence="3">The sequence shown here is derived from an EMBL/GenBank/DDBJ whole genome shotgun (WGS) entry which is preliminary data.</text>
</comment>
<feature type="domain" description="Alpha/beta hydrolase" evidence="2">
    <location>
        <begin position="231"/>
        <end position="322"/>
    </location>
</feature>
<evidence type="ECO:0000313" key="4">
    <source>
        <dbReference type="Proteomes" id="UP000567293"/>
    </source>
</evidence>
<dbReference type="InterPro" id="IPR045394">
    <property type="entry name" value="Abhydrolase_dom"/>
</dbReference>
<dbReference type="Pfam" id="PF20091">
    <property type="entry name" value="Abhydrolase_10"/>
    <property type="match status" value="1"/>
</dbReference>
<name>A0A7V8NM50_9BACT</name>
<accession>A0A7V8NM50</accession>
<feature type="signal peptide" evidence="1">
    <location>
        <begin position="1"/>
        <end position="15"/>
    </location>
</feature>
<feature type="non-terminal residue" evidence="3">
    <location>
        <position position="355"/>
    </location>
</feature>
<feature type="chain" id="PRO_5031078771" description="Alpha/beta hydrolase domain-containing protein" evidence="1">
    <location>
        <begin position="16"/>
        <end position="355"/>
    </location>
</feature>
<protein>
    <recommendedName>
        <fullName evidence="2">Alpha/beta hydrolase domain-containing protein</fullName>
    </recommendedName>
</protein>
<reference evidence="3" key="1">
    <citation type="submission" date="2020-06" db="EMBL/GenBank/DDBJ databases">
        <title>Legume-microbial interactions unlock mineral nutrients during tropical forest succession.</title>
        <authorList>
            <person name="Epihov D.Z."/>
        </authorList>
    </citation>
    <scope>NUCLEOTIDE SEQUENCE [LARGE SCALE GENOMIC DNA]</scope>
    <source>
        <strain evidence="3">Pan2503</strain>
    </source>
</reference>
<sequence length="355" mass="38583">MLRFCSLFLIFCALAAAELERIEIRSRDSAGPDERLVGRAYFSVDPKLAANREIADIALATTNAEGKVEFSSDFLVWRPRESRHARGAVFLEVVNRGGPQSVYLISGARSSDPAPERWDLGDRFLLDQGFTVVFLGWQFDVTSRQGLRFHAPSVPVKGIVRASYPVDGAGRRYAFGLSYCAADPEQKDARLTFRLKIDEPAKTLARSEWRFGPNGCSVSLAGGFNAGLYEAVYEAKDPPVAGLGLAAIRDFVAYLKYGGKVTTLRESPASLNRIIGYGYSQSGRLLRQFVRDGFNADEHGRCAFDGLMISSAGSGGASVNHRFAMPGEAGNSVLSILRPVDVPPFNDGGLLAKAE</sequence>
<evidence type="ECO:0000256" key="1">
    <source>
        <dbReference type="SAM" id="SignalP"/>
    </source>
</evidence>
<organism evidence="3 4">
    <name type="scientific">Candidatus Acidiferrum panamense</name>
    <dbReference type="NCBI Taxonomy" id="2741543"/>
    <lineage>
        <taxon>Bacteria</taxon>
        <taxon>Pseudomonadati</taxon>
        <taxon>Acidobacteriota</taxon>
        <taxon>Terriglobia</taxon>
        <taxon>Candidatus Acidiferrales</taxon>
        <taxon>Candidatus Acidiferrum</taxon>
    </lineage>
</organism>
<keyword evidence="4" id="KW-1185">Reference proteome</keyword>